<dbReference type="EMBL" id="LAZR01011666">
    <property type="protein sequence ID" value="KKM60508.1"/>
    <property type="molecule type" value="Genomic_DNA"/>
</dbReference>
<comment type="caution">
    <text evidence="2">The sequence shown here is derived from an EMBL/GenBank/DDBJ whole genome shotgun (WGS) entry which is preliminary data.</text>
</comment>
<evidence type="ECO:0000313" key="2">
    <source>
        <dbReference type="EMBL" id="KKM60508.1"/>
    </source>
</evidence>
<organism evidence="2">
    <name type="scientific">marine sediment metagenome</name>
    <dbReference type="NCBI Taxonomy" id="412755"/>
    <lineage>
        <taxon>unclassified sequences</taxon>
        <taxon>metagenomes</taxon>
        <taxon>ecological metagenomes</taxon>
    </lineage>
</organism>
<dbReference type="CDD" id="cd00085">
    <property type="entry name" value="HNHc"/>
    <property type="match status" value="1"/>
</dbReference>
<dbReference type="AlphaFoldDB" id="A0A0F9IT35"/>
<dbReference type="SMART" id="SM00507">
    <property type="entry name" value="HNHc"/>
    <property type="match status" value="1"/>
</dbReference>
<feature type="domain" description="HNH nuclease" evidence="1">
    <location>
        <begin position="288"/>
        <end position="345"/>
    </location>
</feature>
<evidence type="ECO:0000259" key="1">
    <source>
        <dbReference type="SMART" id="SM00507"/>
    </source>
</evidence>
<gene>
    <name evidence="2" type="ORF">LCGC14_1541130</name>
</gene>
<name>A0A0F9IT35_9ZZZZ</name>
<proteinExistence type="predicted"/>
<protein>
    <recommendedName>
        <fullName evidence="1">HNH nuclease domain-containing protein</fullName>
    </recommendedName>
</protein>
<reference evidence="2" key="1">
    <citation type="journal article" date="2015" name="Nature">
        <title>Complex archaea that bridge the gap between prokaryotes and eukaryotes.</title>
        <authorList>
            <person name="Spang A."/>
            <person name="Saw J.H."/>
            <person name="Jorgensen S.L."/>
            <person name="Zaremba-Niedzwiedzka K."/>
            <person name="Martijn J."/>
            <person name="Lind A.E."/>
            <person name="van Eijk R."/>
            <person name="Schleper C."/>
            <person name="Guy L."/>
            <person name="Ettema T.J."/>
        </authorList>
    </citation>
    <scope>NUCLEOTIDE SEQUENCE</scope>
</reference>
<sequence length="380" mass="44804">MNKNKRIKKILTKKFLIGEYVKNRKSMVKIAKESHSCFRTVRKCLRKYNIKIRTLSEAKKKSFKILTREFLQREHHKNKKSIHQIAQTIHCSHRVIYNHLNKYGIKIRMLGKKSWDKVSKILTKSFLKKEYIKNKKSTIQIAKETKCFRTTVIKYLKKFDIKRRTCKEFCKSGKEAINYIDGRTHNSKCIDCGKKISYNSAIYGNSRCHSCANKAQHRIGTLNSKGKNNPNYKHGKTNNNKCIDCERRIVPIATRCWECSFKLRFGKNNPNYIDGNGYAPYPLEFNDKLKEKIRKRDNYQCQNCNITESEHIIVFGKVLCVHHIDYDKKNCKETNLLALCRNCNIRANYNRDYWKQHYNELMNAKVLGNLAKGKINLTKV</sequence>
<dbReference type="InterPro" id="IPR003615">
    <property type="entry name" value="HNH_nuc"/>
</dbReference>
<accession>A0A0F9IT35</accession>